<reference evidence="8 9" key="1">
    <citation type="journal article" date="2016" name="Nat. Commun.">
        <title>Thousands of microbial genomes shed light on interconnected biogeochemical processes in an aquifer system.</title>
        <authorList>
            <person name="Anantharaman K."/>
            <person name="Brown C.T."/>
            <person name="Hug L.A."/>
            <person name="Sharon I."/>
            <person name="Castelle C.J."/>
            <person name="Probst A.J."/>
            <person name="Thomas B.C."/>
            <person name="Singh A."/>
            <person name="Wilkins M.J."/>
            <person name="Karaoz U."/>
            <person name="Brodie E.L."/>
            <person name="Williams K.H."/>
            <person name="Hubbard S.S."/>
            <person name="Banfield J.F."/>
        </authorList>
    </citation>
    <scope>NUCLEOTIDE SEQUENCE [LARGE SCALE GENOMIC DNA]</scope>
</reference>
<dbReference type="STRING" id="1797291.A2V47_05480"/>
<dbReference type="PANTHER" id="PTHR32125:SF4">
    <property type="entry name" value="2-C-METHYL-D-ERYTHRITOL 4-PHOSPHATE CYTIDYLYLTRANSFERASE, CHLOROPLASTIC"/>
    <property type="match status" value="1"/>
</dbReference>
<dbReference type="HAMAP" id="MF_00108">
    <property type="entry name" value="IspD"/>
    <property type="match status" value="1"/>
</dbReference>
<feature type="site" description="Transition state stabilizer" evidence="7">
    <location>
        <position position="18"/>
    </location>
</feature>
<feature type="site" description="Transition state stabilizer" evidence="7">
    <location>
        <position position="25"/>
    </location>
</feature>
<sequence length="238" mass="27257">MVKMKIVALIAAAGKGKRMNARISKPFIPISGKHILAYTIEKFEKCKLIDKIYLIISPEEREICHKSIILKYSFSKVQELIDGGETRQDSVYNGIKALDKDTDIVVIHDGARPLVEETIIRDSIEKALKYGAAIAAIPVKDTIKKSDNNFFINKTLNREEIWRAQTPQTFKYDIILPAYRQAYEEKYLTTDDAAIVERYGHKVKLIIGSEENIKITTPFDIIIAENFLKKGFRFKFKL</sequence>
<dbReference type="CDD" id="cd02516">
    <property type="entry name" value="CDP-ME_synthetase"/>
    <property type="match status" value="1"/>
</dbReference>
<dbReference type="UniPathway" id="UPA00056">
    <property type="reaction ID" value="UER00093"/>
</dbReference>
<proteinExistence type="inferred from homology"/>
<protein>
    <recommendedName>
        <fullName evidence="7">2-C-methyl-D-erythritol 4-phosphate cytidylyltransferase</fullName>
        <ecNumber evidence="7">2.7.7.60</ecNumber>
    </recommendedName>
    <alternativeName>
        <fullName evidence="7">4-diphosphocytidyl-2C-methyl-D-erythritol synthase</fullName>
    </alternativeName>
    <alternativeName>
        <fullName evidence="7">MEP cytidylyltransferase</fullName>
        <shortName evidence="7">MCT</shortName>
    </alternativeName>
</protein>
<evidence type="ECO:0000256" key="6">
    <source>
        <dbReference type="ARBA" id="ARBA00023229"/>
    </source>
</evidence>
<dbReference type="InterPro" id="IPR050088">
    <property type="entry name" value="IspD/TarI_cytidylyltransf_bact"/>
</dbReference>
<accession>A0A1F5A820</accession>
<dbReference type="PROSITE" id="PS01295">
    <property type="entry name" value="ISPD"/>
    <property type="match status" value="1"/>
</dbReference>
<dbReference type="GO" id="GO:0019288">
    <property type="term" value="P:isopentenyl diphosphate biosynthetic process, methylerythritol 4-phosphate pathway"/>
    <property type="evidence" value="ECO:0007669"/>
    <property type="project" value="UniProtKB-UniRule"/>
</dbReference>
<keyword evidence="5 7" id="KW-0548">Nucleotidyltransferase</keyword>
<evidence type="ECO:0000256" key="5">
    <source>
        <dbReference type="ARBA" id="ARBA00022695"/>
    </source>
</evidence>
<comment type="similarity">
    <text evidence="3 7">Belongs to the IspD/TarI cytidylyltransferase family. IspD subfamily.</text>
</comment>
<feature type="site" description="Positions MEP for the nucleophilic attack" evidence="7">
    <location>
        <position position="158"/>
    </location>
</feature>
<comment type="caution">
    <text evidence="8">The sequence shown here is derived from an EMBL/GenBank/DDBJ whole genome shotgun (WGS) entry which is preliminary data.</text>
</comment>
<evidence type="ECO:0000256" key="2">
    <source>
        <dbReference type="ARBA" id="ARBA00004787"/>
    </source>
</evidence>
<dbReference type="InterPro" id="IPR001228">
    <property type="entry name" value="IspD"/>
</dbReference>
<dbReference type="InterPro" id="IPR018294">
    <property type="entry name" value="ISPD_synthase_CS"/>
</dbReference>
<dbReference type="SUPFAM" id="SSF53448">
    <property type="entry name" value="Nucleotide-diphospho-sugar transferases"/>
    <property type="match status" value="1"/>
</dbReference>
<feature type="site" description="Positions MEP for the nucleophilic attack" evidence="7">
    <location>
        <position position="214"/>
    </location>
</feature>
<dbReference type="EC" id="2.7.7.60" evidence="7"/>
<evidence type="ECO:0000256" key="1">
    <source>
        <dbReference type="ARBA" id="ARBA00001282"/>
    </source>
</evidence>
<gene>
    <name evidence="7" type="primary">ispD</name>
    <name evidence="8" type="ORF">A2V47_05480</name>
</gene>
<evidence type="ECO:0000313" key="9">
    <source>
        <dbReference type="Proteomes" id="UP000177701"/>
    </source>
</evidence>
<dbReference type="FunFam" id="3.90.550.10:FF:000003">
    <property type="entry name" value="2-C-methyl-D-erythritol 4-phosphate cytidylyltransferase"/>
    <property type="match status" value="1"/>
</dbReference>
<dbReference type="GO" id="GO:0050518">
    <property type="term" value="F:2-C-methyl-D-erythritol 4-phosphate cytidylyltransferase activity"/>
    <property type="evidence" value="ECO:0007669"/>
    <property type="project" value="UniProtKB-UniRule"/>
</dbReference>
<dbReference type="Pfam" id="PF01128">
    <property type="entry name" value="IspD"/>
    <property type="match status" value="1"/>
</dbReference>
<evidence type="ECO:0000256" key="3">
    <source>
        <dbReference type="ARBA" id="ARBA00009789"/>
    </source>
</evidence>
<dbReference type="Gene3D" id="3.90.550.10">
    <property type="entry name" value="Spore Coat Polysaccharide Biosynthesis Protein SpsA, Chain A"/>
    <property type="match status" value="1"/>
</dbReference>
<name>A0A1F5A820_9BACT</name>
<comment type="function">
    <text evidence="7">Catalyzes the formation of 4-diphosphocytidyl-2-C-methyl-D-erythritol from CTP and 2-C-methyl-D-erythritol 4-phosphate (MEP).</text>
</comment>
<dbReference type="InterPro" id="IPR029044">
    <property type="entry name" value="Nucleotide-diphossugar_trans"/>
</dbReference>
<dbReference type="EMBL" id="MEYH01000077">
    <property type="protein sequence ID" value="OGD14715.1"/>
    <property type="molecule type" value="Genomic_DNA"/>
</dbReference>
<keyword evidence="6 7" id="KW-0414">Isoprene biosynthesis</keyword>
<keyword evidence="4 7" id="KW-0808">Transferase</keyword>
<evidence type="ECO:0000313" key="8">
    <source>
        <dbReference type="EMBL" id="OGD14715.1"/>
    </source>
</evidence>
<dbReference type="NCBIfam" id="TIGR00453">
    <property type="entry name" value="ispD"/>
    <property type="match status" value="1"/>
</dbReference>
<dbReference type="PANTHER" id="PTHR32125">
    <property type="entry name" value="2-C-METHYL-D-ERYTHRITOL 4-PHOSPHATE CYTIDYLYLTRANSFERASE, CHLOROPLASTIC"/>
    <property type="match status" value="1"/>
</dbReference>
<dbReference type="Proteomes" id="UP000177701">
    <property type="component" value="Unassembled WGS sequence"/>
</dbReference>
<organism evidence="8 9">
    <name type="scientific">Candidatus Sediminicultor quintus</name>
    <dbReference type="NCBI Taxonomy" id="1797291"/>
    <lineage>
        <taxon>Bacteria</taxon>
        <taxon>Pseudomonadati</taxon>
        <taxon>Atribacterota</taxon>
        <taxon>Candidatus Phoenicimicrobiia</taxon>
        <taxon>Candidatus Pheonicimicrobiales</taxon>
        <taxon>Candidatus Phoenicimicrobiaceae</taxon>
        <taxon>Candidatus Sediminicultor</taxon>
    </lineage>
</organism>
<dbReference type="InterPro" id="IPR034683">
    <property type="entry name" value="IspD/TarI"/>
</dbReference>
<evidence type="ECO:0000256" key="7">
    <source>
        <dbReference type="HAMAP-Rule" id="MF_00108"/>
    </source>
</evidence>
<dbReference type="AlphaFoldDB" id="A0A1F5A820"/>
<comment type="pathway">
    <text evidence="2 7">Isoprenoid biosynthesis; isopentenyl diphosphate biosynthesis via DXP pathway; isopentenyl diphosphate from 1-deoxy-D-xylulose 5-phosphate: step 2/6.</text>
</comment>
<evidence type="ECO:0000256" key="4">
    <source>
        <dbReference type="ARBA" id="ARBA00022679"/>
    </source>
</evidence>
<comment type="catalytic activity">
    <reaction evidence="1 7">
        <text>2-C-methyl-D-erythritol 4-phosphate + CTP + H(+) = 4-CDP-2-C-methyl-D-erythritol + diphosphate</text>
        <dbReference type="Rhea" id="RHEA:13429"/>
        <dbReference type="ChEBI" id="CHEBI:15378"/>
        <dbReference type="ChEBI" id="CHEBI:33019"/>
        <dbReference type="ChEBI" id="CHEBI:37563"/>
        <dbReference type="ChEBI" id="CHEBI:57823"/>
        <dbReference type="ChEBI" id="CHEBI:58262"/>
        <dbReference type="EC" id="2.7.7.60"/>
    </reaction>
</comment>